<evidence type="ECO:0000313" key="1">
    <source>
        <dbReference type="EMBL" id="HFK20786.1"/>
    </source>
</evidence>
<proteinExistence type="predicted"/>
<gene>
    <name evidence="1" type="ORF">ENS19_05820</name>
</gene>
<name>A0A7C3F4Q1_9CREN</name>
<sequence length="61" mass="6698">MFDFSVDRLNSNFVCRISSPPDAERELAEELLREIASIAICGRSEPALEARCKGDGRRAAG</sequence>
<reference evidence="1" key="1">
    <citation type="journal article" date="2020" name="mSystems">
        <title>Genome- and Community-Level Interaction Insights into Carbon Utilization and Element Cycling Functions of Hydrothermarchaeota in Hydrothermal Sediment.</title>
        <authorList>
            <person name="Zhou Z."/>
            <person name="Liu Y."/>
            <person name="Xu W."/>
            <person name="Pan J."/>
            <person name="Luo Z.H."/>
            <person name="Li M."/>
        </authorList>
    </citation>
    <scope>NUCLEOTIDE SEQUENCE [LARGE SCALE GENOMIC DNA]</scope>
    <source>
        <strain evidence="1">SpSt-468</strain>
    </source>
</reference>
<accession>A0A7C3F4Q1</accession>
<protein>
    <submittedName>
        <fullName evidence="1">Uncharacterized protein</fullName>
    </submittedName>
</protein>
<dbReference type="EMBL" id="DSTX01000011">
    <property type="protein sequence ID" value="HFK20786.1"/>
    <property type="molecule type" value="Genomic_DNA"/>
</dbReference>
<comment type="caution">
    <text evidence="1">The sequence shown here is derived from an EMBL/GenBank/DDBJ whole genome shotgun (WGS) entry which is preliminary data.</text>
</comment>
<dbReference type="AlphaFoldDB" id="A0A7C3F4Q1"/>
<organism evidence="1">
    <name type="scientific">Candidatus Methanomethylicus mesodigestus</name>
    <dbReference type="NCBI Taxonomy" id="1867258"/>
    <lineage>
        <taxon>Archaea</taxon>
        <taxon>Thermoproteota</taxon>
        <taxon>Methanosuratincolia</taxon>
        <taxon>Candidatus Methanomethylicales</taxon>
        <taxon>Candidatus Methanomethylicaceae</taxon>
        <taxon>Candidatus Methanomethylicus</taxon>
    </lineage>
</organism>